<sequence>VPKDEECPKSTAPASTTIPEQISGYKPQVSDVNPAGYIAANFYQAQPQAPLPEPEMNVFFRDYTSTFPHLWDAEGAGHNLCLLEKVNLVLNS</sequence>
<keyword evidence="3" id="KW-1185">Reference proteome</keyword>
<dbReference type="STRING" id="118200.A0A093FWH4"/>
<dbReference type="AlphaFoldDB" id="A0A093FWH4"/>
<protein>
    <submittedName>
        <fullName evidence="2">Uncharacterized protein</fullName>
    </submittedName>
</protein>
<proteinExistence type="predicted"/>
<dbReference type="EMBL" id="KL214900">
    <property type="protein sequence ID" value="KFV62275.1"/>
    <property type="molecule type" value="Genomic_DNA"/>
</dbReference>
<gene>
    <name evidence="2" type="ORF">N307_10781</name>
</gene>
<evidence type="ECO:0000313" key="2">
    <source>
        <dbReference type="EMBL" id="KFV62275.1"/>
    </source>
</evidence>
<evidence type="ECO:0000313" key="3">
    <source>
        <dbReference type="Proteomes" id="UP000053875"/>
    </source>
</evidence>
<feature type="non-terminal residue" evidence="2">
    <location>
        <position position="92"/>
    </location>
</feature>
<name>A0A093FWH4_DRYPU</name>
<feature type="non-terminal residue" evidence="2">
    <location>
        <position position="1"/>
    </location>
</feature>
<feature type="region of interest" description="Disordered" evidence="1">
    <location>
        <begin position="1"/>
        <end position="25"/>
    </location>
</feature>
<dbReference type="Proteomes" id="UP000053875">
    <property type="component" value="Unassembled WGS sequence"/>
</dbReference>
<organism evidence="2 3">
    <name type="scientific">Dryobates pubescens</name>
    <name type="common">Downy woodpecker</name>
    <name type="synonym">Picoides pubescens</name>
    <dbReference type="NCBI Taxonomy" id="118200"/>
    <lineage>
        <taxon>Eukaryota</taxon>
        <taxon>Metazoa</taxon>
        <taxon>Chordata</taxon>
        <taxon>Craniata</taxon>
        <taxon>Vertebrata</taxon>
        <taxon>Euteleostomi</taxon>
        <taxon>Archelosauria</taxon>
        <taxon>Archosauria</taxon>
        <taxon>Dinosauria</taxon>
        <taxon>Saurischia</taxon>
        <taxon>Theropoda</taxon>
        <taxon>Coelurosauria</taxon>
        <taxon>Aves</taxon>
        <taxon>Neognathae</taxon>
        <taxon>Neoaves</taxon>
        <taxon>Telluraves</taxon>
        <taxon>Coraciimorphae</taxon>
        <taxon>Piciformes</taxon>
        <taxon>Picidae</taxon>
        <taxon>Dryobates</taxon>
    </lineage>
</organism>
<evidence type="ECO:0000256" key="1">
    <source>
        <dbReference type="SAM" id="MobiDB-lite"/>
    </source>
</evidence>
<accession>A0A093FWH4</accession>
<reference evidence="2 3" key="1">
    <citation type="submission" date="2014-04" db="EMBL/GenBank/DDBJ databases">
        <title>Genome evolution of avian class.</title>
        <authorList>
            <person name="Zhang G."/>
            <person name="Li C."/>
        </authorList>
    </citation>
    <scope>NUCLEOTIDE SEQUENCE [LARGE SCALE GENOMIC DNA]</scope>
    <source>
        <strain evidence="2">BGI_N307</strain>
    </source>
</reference>